<organism evidence="5 6">
    <name type="scientific">Pseudomonas triclosanedens</name>
    <dbReference type="NCBI Taxonomy" id="2961893"/>
    <lineage>
        <taxon>Bacteria</taxon>
        <taxon>Pseudomonadati</taxon>
        <taxon>Pseudomonadota</taxon>
        <taxon>Gammaproteobacteria</taxon>
        <taxon>Pseudomonadales</taxon>
        <taxon>Pseudomonadaceae</taxon>
        <taxon>Pseudomonas</taxon>
    </lineage>
</organism>
<keyword evidence="1" id="KW-0805">Transcription regulation</keyword>
<dbReference type="Gene3D" id="1.10.10.10">
    <property type="entry name" value="Winged helix-like DNA-binding domain superfamily/Winged helix DNA-binding domain"/>
    <property type="match status" value="1"/>
</dbReference>
<dbReference type="SUPFAM" id="SSF46894">
    <property type="entry name" value="C-terminal effector domain of the bipartite response regulators"/>
    <property type="match status" value="1"/>
</dbReference>
<keyword evidence="6" id="KW-1185">Reference proteome</keyword>
<dbReference type="SMART" id="SM00421">
    <property type="entry name" value="HTH_LUXR"/>
    <property type="match status" value="1"/>
</dbReference>
<evidence type="ECO:0000259" key="4">
    <source>
        <dbReference type="PROSITE" id="PS50043"/>
    </source>
</evidence>
<keyword evidence="3" id="KW-0804">Transcription</keyword>
<evidence type="ECO:0000313" key="5">
    <source>
        <dbReference type="EMBL" id="WAI47081.1"/>
    </source>
</evidence>
<dbReference type="InterPro" id="IPR011990">
    <property type="entry name" value="TPR-like_helical_dom_sf"/>
</dbReference>
<dbReference type="PRINTS" id="PR00038">
    <property type="entry name" value="HTHLUXR"/>
</dbReference>
<proteinExistence type="predicted"/>
<dbReference type="Gene3D" id="1.25.40.10">
    <property type="entry name" value="Tetratricopeptide repeat domain"/>
    <property type="match status" value="1"/>
</dbReference>
<dbReference type="InterPro" id="IPR000792">
    <property type="entry name" value="Tscrpt_reg_LuxR_C"/>
</dbReference>
<dbReference type="InterPro" id="IPR027417">
    <property type="entry name" value="P-loop_NTPase"/>
</dbReference>
<dbReference type="PANTHER" id="PTHR44688">
    <property type="entry name" value="DNA-BINDING TRANSCRIPTIONAL ACTIVATOR DEVR_DOSR"/>
    <property type="match status" value="1"/>
</dbReference>
<dbReference type="InterPro" id="IPR059106">
    <property type="entry name" value="WHD_MalT"/>
</dbReference>
<dbReference type="InterPro" id="IPR036388">
    <property type="entry name" value="WH-like_DNA-bd_sf"/>
</dbReference>
<evidence type="ECO:0000256" key="1">
    <source>
        <dbReference type="ARBA" id="ARBA00023015"/>
    </source>
</evidence>
<dbReference type="InterPro" id="IPR016032">
    <property type="entry name" value="Sig_transdc_resp-reg_C-effctor"/>
</dbReference>
<dbReference type="PROSITE" id="PS50043">
    <property type="entry name" value="HTH_LUXR_2"/>
    <property type="match status" value="1"/>
</dbReference>
<accession>A0ABY6ZRU8</accession>
<protein>
    <submittedName>
        <fullName evidence="5">LuxR C-terminal-related transcriptional regulator</fullName>
    </submittedName>
</protein>
<sequence length="804" mass="87314">MSSFPAIAAGLPASVSATQLPREHLLQALLEAPRRLNLLCAPAGYGKSALARAALERLPASCARLWLDCAGQPLSIAACCAQIAHTLGLLDSDPASVLLALQLRRQPLWLVLDDYPQDPDVQLDSWIQRLLGLSEAPLYLLVSCRQRPDWNLSRLLLDERLCELGVTQLAFTREESDALAQAQGYDAECRERLWTATLGWCAGARLLLSARDGVHAPGEVASWLRSYLAQELLGRLDSETGAMLCGLAYLPRFNREICAGLWEEQGGELFDRLQQGQGFFLAMDADASCFRLPPLVAKALQGHLQGPALTRLRLRACGVLGQLGWLNDAIELALGAGQPEVAASYMDRLDMDWLFAGRHLCLLLDWREKLPATLMESTPRLICLNARALLFSWRLDEAEACIARLGDFLPQAQATRNRRLLANWLALRGALDGMRGDLNSARERCTAALAELEPRDWRSVLLCQTTLARLDMACGRPQAARRALLDAVELARRCGCLASEVLLDCDRIRLALLGGEAGQAQALLDACCERVAATGQEHGLLIARLAFLRGELHLLQGEPAAAGAVLERGVAQARACADPYILHGLLGLAEVASRSGDPLGADRAAEEAERCMHRWRVQPACYALPLQSLRLRLLARQGQWQRLQQEGQALTGQLAAPPLHAPSLPQRLRYLLALAEAGCGDPEAAGARLRRLQDECQRLELFGLAREAQHALHSLAGGLPVDQLPGLLPAGPGGSAESPGHGLTAREVAVLRLLAEGLSNQEIGNSLFISLNTVKTHTKKINVKLGVRRRTQAIVRAKSLGLLG</sequence>
<dbReference type="EMBL" id="CP113432">
    <property type="protein sequence ID" value="WAI47081.1"/>
    <property type="molecule type" value="Genomic_DNA"/>
</dbReference>
<evidence type="ECO:0000256" key="2">
    <source>
        <dbReference type="ARBA" id="ARBA00023125"/>
    </source>
</evidence>
<name>A0ABY6ZRU8_9PSED</name>
<dbReference type="Proteomes" id="UP001163624">
    <property type="component" value="Chromosome"/>
</dbReference>
<dbReference type="RefSeq" id="WP_254476551.1">
    <property type="nucleotide sequence ID" value="NZ_CP113432.1"/>
</dbReference>
<evidence type="ECO:0000313" key="6">
    <source>
        <dbReference type="Proteomes" id="UP001163624"/>
    </source>
</evidence>
<dbReference type="Pfam" id="PF25873">
    <property type="entry name" value="WHD_MalT"/>
    <property type="match status" value="1"/>
</dbReference>
<dbReference type="PANTHER" id="PTHR44688:SF16">
    <property type="entry name" value="DNA-BINDING TRANSCRIPTIONAL ACTIVATOR DEVR_DOSR"/>
    <property type="match status" value="1"/>
</dbReference>
<gene>
    <name evidence="5" type="ORF">OU419_14960</name>
</gene>
<keyword evidence="2" id="KW-0238">DNA-binding</keyword>
<reference evidence="5" key="1">
    <citation type="submission" date="2022-11" db="EMBL/GenBank/DDBJ databases">
        <title>Pseudomonas triclosanedens sp. nov., a triclosan degrader isolated from activated sludge.</title>
        <authorList>
            <person name="Yin Y."/>
            <person name="Lu Z."/>
        </authorList>
    </citation>
    <scope>NUCLEOTIDE SEQUENCE</scope>
    <source>
        <strain evidence="5">ZM23</strain>
    </source>
</reference>
<evidence type="ECO:0000256" key="3">
    <source>
        <dbReference type="ARBA" id="ARBA00023163"/>
    </source>
</evidence>
<dbReference type="SUPFAM" id="SSF52540">
    <property type="entry name" value="P-loop containing nucleoside triphosphate hydrolases"/>
    <property type="match status" value="1"/>
</dbReference>
<feature type="domain" description="HTH luxR-type" evidence="4">
    <location>
        <begin position="736"/>
        <end position="801"/>
    </location>
</feature>
<dbReference type="Pfam" id="PF00196">
    <property type="entry name" value="GerE"/>
    <property type="match status" value="1"/>
</dbReference>
<dbReference type="CDD" id="cd06170">
    <property type="entry name" value="LuxR_C_like"/>
    <property type="match status" value="1"/>
</dbReference>